<accession>A0ABT7QXC7</accession>
<dbReference type="InterPro" id="IPR001694">
    <property type="entry name" value="NADH_UbQ_OxRdtase_su1/FPO"/>
</dbReference>
<evidence type="ECO:0000313" key="7">
    <source>
        <dbReference type="EMBL" id="MDM5271489.1"/>
    </source>
</evidence>
<feature type="transmembrane region" description="Helical" evidence="5">
    <location>
        <begin position="128"/>
        <end position="152"/>
    </location>
</feature>
<feature type="transmembrane region" description="Helical" evidence="5">
    <location>
        <begin position="289"/>
        <end position="309"/>
    </location>
</feature>
<keyword evidence="5" id="KW-0874">Quinone</keyword>
<sequence>METTTLIEQLPEVTAVGVAIKAILILAIISALAGFGTYLERKVLAFMQRRLGPMHVGPYGLLQIAADGIKLFTKEDIVPQHANAFIFKIAPVITAATAFIALAAVPVFPDFTIPEFVPVLGGTFVPSIASDVNVGILFVLGMMAAGLYGPLLAGMAQANKWGIIGAARTAIQFLSYEVITGLSILAPIMIVGSLSLVDFNEAQSGGITSWLIWQQPVAFILFLIAGFAETNRTPFDLLEHEAEVISGYATEYSGMRWGMFFIGEYANMITISILAAVVFLGGYNDFGFIAGWIMILLKVAFFFFLMLWVRAAWPHVRPDQLMWLCWKVLMPIAVINVVITGIVIV</sequence>
<keyword evidence="5" id="KW-1003">Cell membrane</keyword>
<keyword evidence="4 5" id="KW-0472">Membrane</keyword>
<feature type="transmembrane region" description="Helical" evidence="5">
    <location>
        <begin position="173"/>
        <end position="195"/>
    </location>
</feature>
<dbReference type="GO" id="GO:0050136">
    <property type="term" value="F:NADH dehydrogenase (quinone) (non-electrogenic) activity"/>
    <property type="evidence" value="ECO:0007669"/>
    <property type="project" value="UniProtKB-EC"/>
</dbReference>
<comment type="subcellular location">
    <subcellularLocation>
        <location evidence="5 6">Cell membrane</location>
        <topology evidence="5 6">Multi-pass membrane protein</topology>
    </subcellularLocation>
    <subcellularLocation>
        <location evidence="1">Membrane</location>
        <topology evidence="1">Multi-pass membrane protein</topology>
    </subcellularLocation>
</comment>
<keyword evidence="7" id="KW-0560">Oxidoreductase</keyword>
<protein>
    <recommendedName>
        <fullName evidence="5">NADH-quinone oxidoreductase subunit H</fullName>
        <ecNumber evidence="5">7.1.1.-</ecNumber>
    </recommendedName>
    <alternativeName>
        <fullName evidence="5">NADH dehydrogenase I subunit H</fullName>
    </alternativeName>
    <alternativeName>
        <fullName evidence="5">NDH-1 subunit H</fullName>
    </alternativeName>
</protein>
<dbReference type="Proteomes" id="UP001169069">
    <property type="component" value="Unassembled WGS sequence"/>
</dbReference>
<feature type="transmembrane region" description="Helical" evidence="5">
    <location>
        <begin position="207"/>
        <end position="228"/>
    </location>
</feature>
<comment type="similarity">
    <text evidence="5 6">Belongs to the complex I subunit 1 family.</text>
</comment>
<comment type="caution">
    <text evidence="7">The sequence shown here is derived from an EMBL/GenBank/DDBJ whole genome shotgun (WGS) entry which is preliminary data.</text>
</comment>
<name>A0ABT7QXC7_9BACT</name>
<dbReference type="PROSITE" id="PS00667">
    <property type="entry name" value="COMPLEX1_ND1_1"/>
    <property type="match status" value="1"/>
</dbReference>
<proteinExistence type="inferred from homology"/>
<dbReference type="EMBL" id="JAQIBD010000001">
    <property type="protein sequence ID" value="MDM5271489.1"/>
    <property type="molecule type" value="Genomic_DNA"/>
</dbReference>
<dbReference type="NCBIfam" id="NF004741">
    <property type="entry name" value="PRK06076.1-2"/>
    <property type="match status" value="1"/>
</dbReference>
<evidence type="ECO:0000256" key="4">
    <source>
        <dbReference type="ARBA" id="ARBA00023136"/>
    </source>
</evidence>
<organism evidence="7 8">
    <name type="scientific">Sulfurovum zhangzhouensis</name>
    <dbReference type="NCBI Taxonomy" id="3019067"/>
    <lineage>
        <taxon>Bacteria</taxon>
        <taxon>Pseudomonadati</taxon>
        <taxon>Campylobacterota</taxon>
        <taxon>Epsilonproteobacteria</taxon>
        <taxon>Campylobacterales</taxon>
        <taxon>Sulfurovaceae</taxon>
        <taxon>Sulfurovum</taxon>
    </lineage>
</organism>
<evidence type="ECO:0000313" key="8">
    <source>
        <dbReference type="Proteomes" id="UP001169069"/>
    </source>
</evidence>
<evidence type="ECO:0000256" key="2">
    <source>
        <dbReference type="ARBA" id="ARBA00022692"/>
    </source>
</evidence>
<dbReference type="PANTHER" id="PTHR11432">
    <property type="entry name" value="NADH DEHYDROGENASE SUBUNIT 1"/>
    <property type="match status" value="1"/>
</dbReference>
<evidence type="ECO:0000256" key="5">
    <source>
        <dbReference type="HAMAP-Rule" id="MF_01350"/>
    </source>
</evidence>
<keyword evidence="5" id="KW-0830">Ubiquinone</keyword>
<dbReference type="Pfam" id="PF00146">
    <property type="entry name" value="NADHdh"/>
    <property type="match status" value="1"/>
</dbReference>
<dbReference type="HAMAP" id="MF_01350">
    <property type="entry name" value="NDH1_NuoH"/>
    <property type="match status" value="1"/>
</dbReference>
<evidence type="ECO:0000256" key="1">
    <source>
        <dbReference type="ARBA" id="ARBA00004141"/>
    </source>
</evidence>
<dbReference type="EC" id="7.1.1.-" evidence="5"/>
<gene>
    <name evidence="5 7" type="primary">nuoH</name>
    <name evidence="7" type="ORF">PGH07_04810</name>
</gene>
<feature type="transmembrane region" description="Helical" evidence="5">
    <location>
        <begin position="265"/>
        <end position="283"/>
    </location>
</feature>
<feature type="transmembrane region" description="Helical" evidence="5">
    <location>
        <begin position="321"/>
        <end position="344"/>
    </location>
</feature>
<comment type="function">
    <text evidence="5">NDH-1 shuttles electrons from NADH, via FMN and iron-sulfur (Fe-S) centers, to quinones in the respiratory chain. The immediate electron acceptor for the enzyme in this species is believed to be ubiquinone. Couples the redox reaction to proton translocation (for every two electrons transferred, four hydrogen ions are translocated across the cytoplasmic membrane), and thus conserves the redox energy in a proton gradient. This subunit may bind ubiquinone.</text>
</comment>
<keyword evidence="8" id="KW-1185">Reference proteome</keyword>
<keyword evidence="5 6" id="KW-0520">NAD</keyword>
<dbReference type="PANTHER" id="PTHR11432:SF3">
    <property type="entry name" value="NADH-UBIQUINONE OXIDOREDUCTASE CHAIN 1"/>
    <property type="match status" value="1"/>
</dbReference>
<keyword evidence="5" id="KW-1278">Translocase</keyword>
<comment type="catalytic activity">
    <reaction evidence="5">
        <text>a quinone + NADH + 5 H(+)(in) = a quinol + NAD(+) + 4 H(+)(out)</text>
        <dbReference type="Rhea" id="RHEA:57888"/>
        <dbReference type="ChEBI" id="CHEBI:15378"/>
        <dbReference type="ChEBI" id="CHEBI:24646"/>
        <dbReference type="ChEBI" id="CHEBI:57540"/>
        <dbReference type="ChEBI" id="CHEBI:57945"/>
        <dbReference type="ChEBI" id="CHEBI:132124"/>
    </reaction>
</comment>
<keyword evidence="3 5" id="KW-1133">Transmembrane helix</keyword>
<comment type="subunit">
    <text evidence="5">NDH-1 is composed of 14 different subunits. Subunits NuoA, H, J, K, L, M, N constitute the membrane sector of the complex.</text>
</comment>
<evidence type="ECO:0000256" key="3">
    <source>
        <dbReference type="ARBA" id="ARBA00022989"/>
    </source>
</evidence>
<keyword evidence="2 5" id="KW-0812">Transmembrane</keyword>
<evidence type="ECO:0000256" key="6">
    <source>
        <dbReference type="RuleBase" id="RU000471"/>
    </source>
</evidence>
<feature type="transmembrane region" description="Helical" evidence="5">
    <location>
        <begin position="85"/>
        <end position="108"/>
    </location>
</feature>
<dbReference type="RefSeq" id="WP_289412961.1">
    <property type="nucleotide sequence ID" value="NZ_JAQIBD010000001.1"/>
</dbReference>
<feature type="transmembrane region" description="Helical" evidence="5">
    <location>
        <begin position="18"/>
        <end position="39"/>
    </location>
</feature>
<dbReference type="InterPro" id="IPR018086">
    <property type="entry name" value="NADH_UbQ_OxRdtase_su1_CS"/>
</dbReference>
<reference evidence="7" key="1">
    <citation type="submission" date="2023-01" db="EMBL/GenBank/DDBJ databases">
        <title>Sulfurovum sp. zt1-1 genome assembly.</title>
        <authorList>
            <person name="Wang J."/>
        </authorList>
    </citation>
    <scope>NUCLEOTIDE SEQUENCE</scope>
    <source>
        <strain evidence="7">Zt1-1</strain>
    </source>
</reference>